<dbReference type="AlphaFoldDB" id="A0A0N8H7M7"/>
<evidence type="ECO:0000256" key="1">
    <source>
        <dbReference type="ARBA" id="ARBA00009199"/>
    </source>
</evidence>
<dbReference type="Proteomes" id="UP000050424">
    <property type="component" value="Unassembled WGS sequence"/>
</dbReference>
<dbReference type="STRING" id="78410.A0A0N8H7M7"/>
<accession>A0A0N8H7M7</accession>
<dbReference type="OrthoDB" id="6428749at2759"/>
<dbReference type="EMBL" id="LKCW01000052">
    <property type="protein sequence ID" value="KPM42204.1"/>
    <property type="molecule type" value="Genomic_DNA"/>
</dbReference>
<comment type="caution">
    <text evidence="4">The sequence shown here is derived from an EMBL/GenBank/DDBJ whole genome shotgun (WGS) entry which is preliminary data.</text>
</comment>
<comment type="similarity">
    <text evidence="1">Belongs to the amidase family.</text>
</comment>
<dbReference type="PANTHER" id="PTHR46072:SF4">
    <property type="entry name" value="AMIDASE C550.07-RELATED"/>
    <property type="match status" value="1"/>
</dbReference>
<organism evidence="4 5">
    <name type="scientific">Neonectria ditissima</name>
    <dbReference type="NCBI Taxonomy" id="78410"/>
    <lineage>
        <taxon>Eukaryota</taxon>
        <taxon>Fungi</taxon>
        <taxon>Dikarya</taxon>
        <taxon>Ascomycota</taxon>
        <taxon>Pezizomycotina</taxon>
        <taxon>Sordariomycetes</taxon>
        <taxon>Hypocreomycetidae</taxon>
        <taxon>Hypocreales</taxon>
        <taxon>Nectriaceae</taxon>
        <taxon>Neonectria</taxon>
    </lineage>
</organism>
<protein>
    <submittedName>
        <fullName evidence="4">Putative amidase</fullName>
    </submittedName>
</protein>
<proteinExistence type="inferred from homology"/>
<dbReference type="Gene3D" id="3.90.1300.10">
    <property type="entry name" value="Amidase signature (AS) domain"/>
    <property type="match status" value="1"/>
</dbReference>
<evidence type="ECO:0000256" key="2">
    <source>
        <dbReference type="ARBA" id="ARBA00022801"/>
    </source>
</evidence>
<evidence type="ECO:0000313" key="4">
    <source>
        <dbReference type="EMBL" id="KPM42204.1"/>
    </source>
</evidence>
<dbReference type="GO" id="GO:0016787">
    <property type="term" value="F:hydrolase activity"/>
    <property type="evidence" value="ECO:0007669"/>
    <property type="project" value="UniProtKB-KW"/>
</dbReference>
<keyword evidence="2" id="KW-0378">Hydrolase</keyword>
<dbReference type="SUPFAM" id="SSF75304">
    <property type="entry name" value="Amidase signature (AS) enzymes"/>
    <property type="match status" value="1"/>
</dbReference>
<dbReference type="PANTHER" id="PTHR46072">
    <property type="entry name" value="AMIDASE-RELATED-RELATED"/>
    <property type="match status" value="1"/>
</dbReference>
<reference evidence="4 5" key="1">
    <citation type="submission" date="2015-09" db="EMBL/GenBank/DDBJ databases">
        <title>Draft genome of a European isolate of the apple canker pathogen Neonectria ditissima.</title>
        <authorList>
            <person name="Gomez-Cortecero A."/>
            <person name="Harrison R.J."/>
            <person name="Armitage A.D."/>
        </authorList>
    </citation>
    <scope>NUCLEOTIDE SEQUENCE [LARGE SCALE GENOMIC DNA]</scope>
    <source>
        <strain evidence="4 5">R09/05</strain>
    </source>
</reference>
<evidence type="ECO:0000259" key="3">
    <source>
        <dbReference type="Pfam" id="PF01425"/>
    </source>
</evidence>
<dbReference type="InterPro" id="IPR023631">
    <property type="entry name" value="Amidase_dom"/>
</dbReference>
<name>A0A0N8H7M7_9HYPO</name>
<keyword evidence="5" id="KW-1185">Reference proteome</keyword>
<dbReference type="InterPro" id="IPR036928">
    <property type="entry name" value="AS_sf"/>
</dbReference>
<sequence>MAISIPAKMATKPLSVVQPKTVPKGTPEFEAKRTALLQTFSDKIPLEYHLPRDLIANPPVDVTGIPASCGILTSEEVDITESYDAVGLAEAIAARKYTAVTVATAFAKRAIIAHQLTCCLTQWFMDDAIERATQLDAYLAKNGKTVGPLHGVPVSIKDHMPMAGTFSSLGCFSSIVKDETDSHMLAILRDMGAVFYCKTNQPQTLMHLESDSLWGRVLNPFNIHLSAGGSTGGEAALVAMKGSVLGVGTDIGGSIRAPAAFCGIYGFKPTSPLLPMRGFLATPSAAELNIVCSTGPMCRSLRDMDLFMNGVIAAKPYLKDPKVVPFPWTGLKTPITRPLKIGIINDDGFIVPQPPVKRAIVWAKELLSDPKYADLIEIKEFKPFGAADAWDSARKMYWPDGGQGSKGAILATGEPVHPLSHWIWKDEEAGGMQTAQAVNLARRERDDFRCAFAESWNEQDVDVVLGPAFVGPACAHETAFYWTYTSLYNLVDFPGVVLPTPIKAKAGEEYAADYVPLSDACKHVKQLWEDTNFEGAPVELQLVARKFHDNELFGALTKSDSYCDYSSPASTIRKCNAVGCSNDKRDDIGPQQELISEPSPPNYSKRGQRLRWVTNYNYMNGCAPSAKAGDDYWSVGMYYNVPVINSYSASDFTNPKDVLNGYLGDDMNLIDASSLPMLMLAAVTENMGTIVQIADKITEEGRKAFILAFLSAIFLIITVIGEVVGGVVELADIGSAGCRWQPGCGYLHHCRRSQKLASGHLRSDPSFFESGAIDSTKTIERPAATGSSLKTAMLSVEVEVLKRPRSAQTFRVECVANPFSVSKDASLSFRIVDNAHPLDPVGSGHQLSQCELFVKESRLFDARKLDVRKEHPYLLLRFKIPLRTCGSASDEATRSSKDSVRPRDTLARLERCLYLIEATTPIMTRIMLFNACRRNRPASPDYCAGEPVSQGSQPP</sequence>
<evidence type="ECO:0000313" key="5">
    <source>
        <dbReference type="Proteomes" id="UP000050424"/>
    </source>
</evidence>
<dbReference type="Pfam" id="PF01425">
    <property type="entry name" value="Amidase"/>
    <property type="match status" value="1"/>
</dbReference>
<gene>
    <name evidence="4" type="ORF">AK830_g4329</name>
</gene>
<feature type="domain" description="Amidase" evidence="3">
    <location>
        <begin position="103"/>
        <end position="552"/>
    </location>
</feature>